<dbReference type="AlphaFoldDB" id="A0AAF0CTI2"/>
<dbReference type="GO" id="GO:0016020">
    <property type="term" value="C:membrane"/>
    <property type="evidence" value="ECO:0007669"/>
    <property type="project" value="TreeGrafter"/>
</dbReference>
<evidence type="ECO:0000313" key="4">
    <source>
        <dbReference type="EMBL" id="WEG72648.1"/>
    </source>
</evidence>
<dbReference type="PRINTS" id="PR00081">
    <property type="entry name" value="GDHRDH"/>
</dbReference>
<dbReference type="InterPro" id="IPR036291">
    <property type="entry name" value="NAD(P)-bd_dom_sf"/>
</dbReference>
<dbReference type="PROSITE" id="PS00061">
    <property type="entry name" value="ADH_SHORT"/>
    <property type="match status" value="1"/>
</dbReference>
<keyword evidence="2" id="KW-0560">Oxidoreductase</keyword>
<sequence>MKTVRDKSGRLLGQVVLVTGASSGLGEQIAYEAARQQAIVILCARRKEKLITIARKCQQLSGQPAFYYELDLIDPQQVDQMLADIRNKISNIDILVNCAGFGLFRDFLAFDLTVAREMFEVNVLGLMHLTQKVALEMAPFGSGQIVMIASQAGKIATMKSSVYSATKAAVISFSNALRLELKPLGITVMTVNPGPIKTAFFDRADETGNYLNTIDKVAIEPDKLAKKIVRSFKTKRREINTPIAMEVANKAYILFPKIGDFLTGNVFNTK</sequence>
<dbReference type="RefSeq" id="WP_275468449.1">
    <property type="nucleotide sequence ID" value="NZ_CP110232.1"/>
</dbReference>
<dbReference type="EMBL" id="CP110232">
    <property type="protein sequence ID" value="WEG72648.1"/>
    <property type="molecule type" value="Genomic_DNA"/>
</dbReference>
<dbReference type="PANTHER" id="PTHR44196:SF1">
    <property type="entry name" value="DEHYDROGENASE_REDUCTASE SDR FAMILY MEMBER 7B"/>
    <property type="match status" value="1"/>
</dbReference>
<protein>
    <submittedName>
        <fullName evidence="4">SDR family oxidoreductase</fullName>
    </submittedName>
</protein>
<proteinExistence type="inferred from homology"/>
<accession>A0AAF0CTI2</accession>
<name>A0AAF0CTI2_9ENTE</name>
<dbReference type="InterPro" id="IPR002347">
    <property type="entry name" value="SDR_fam"/>
</dbReference>
<dbReference type="Gene3D" id="3.40.50.720">
    <property type="entry name" value="NAD(P)-binding Rossmann-like Domain"/>
    <property type="match status" value="1"/>
</dbReference>
<dbReference type="Proteomes" id="UP001179647">
    <property type="component" value="Chromosome"/>
</dbReference>
<evidence type="ECO:0000256" key="3">
    <source>
        <dbReference type="RuleBase" id="RU000363"/>
    </source>
</evidence>
<dbReference type="KEGG" id="vie:OL234_06575"/>
<organism evidence="4 5">
    <name type="scientific">Vagococcus intermedius</name>
    <dbReference type="NCBI Taxonomy" id="2991418"/>
    <lineage>
        <taxon>Bacteria</taxon>
        <taxon>Bacillati</taxon>
        <taxon>Bacillota</taxon>
        <taxon>Bacilli</taxon>
        <taxon>Lactobacillales</taxon>
        <taxon>Enterococcaceae</taxon>
        <taxon>Vagococcus</taxon>
    </lineage>
</organism>
<reference evidence="4" key="1">
    <citation type="submission" date="2022-10" db="EMBL/GenBank/DDBJ databases">
        <title>Vagococcus sp. isolated from poultry meat.</title>
        <authorList>
            <person name="Johansson P."/>
            <person name="Bjorkroth J."/>
        </authorList>
    </citation>
    <scope>NUCLEOTIDE SEQUENCE</scope>
    <source>
        <strain evidence="4">STAA11</strain>
    </source>
</reference>
<evidence type="ECO:0000256" key="1">
    <source>
        <dbReference type="ARBA" id="ARBA00006484"/>
    </source>
</evidence>
<keyword evidence="5" id="KW-1185">Reference proteome</keyword>
<evidence type="ECO:0000313" key="5">
    <source>
        <dbReference type="Proteomes" id="UP001179647"/>
    </source>
</evidence>
<dbReference type="Pfam" id="PF00106">
    <property type="entry name" value="adh_short"/>
    <property type="match status" value="1"/>
</dbReference>
<dbReference type="SUPFAM" id="SSF51735">
    <property type="entry name" value="NAD(P)-binding Rossmann-fold domains"/>
    <property type="match status" value="1"/>
</dbReference>
<dbReference type="PANTHER" id="PTHR44196">
    <property type="entry name" value="DEHYDROGENASE/REDUCTASE SDR FAMILY MEMBER 7B"/>
    <property type="match status" value="1"/>
</dbReference>
<dbReference type="InterPro" id="IPR020904">
    <property type="entry name" value="Sc_DH/Rdtase_CS"/>
</dbReference>
<gene>
    <name evidence="4" type="ORF">OL234_06575</name>
</gene>
<dbReference type="GO" id="GO:0016491">
    <property type="term" value="F:oxidoreductase activity"/>
    <property type="evidence" value="ECO:0007669"/>
    <property type="project" value="UniProtKB-KW"/>
</dbReference>
<dbReference type="PRINTS" id="PR00080">
    <property type="entry name" value="SDRFAMILY"/>
</dbReference>
<evidence type="ECO:0000256" key="2">
    <source>
        <dbReference type="ARBA" id="ARBA00023002"/>
    </source>
</evidence>
<comment type="similarity">
    <text evidence="1 3">Belongs to the short-chain dehydrogenases/reductases (SDR) family.</text>
</comment>